<sequence length="54" mass="6266">MQFLVTAIVIILENPQENYILRSSSQPFDVDINFRLVNIDFLGVSPIQDRLIFL</sequence>
<accession>A0A5J4FCP2</accession>
<evidence type="ECO:0000313" key="2">
    <source>
        <dbReference type="Proteomes" id="UP000376575"/>
    </source>
</evidence>
<dbReference type="Proteomes" id="UP000376575">
    <property type="component" value="Unassembled WGS sequence"/>
</dbReference>
<evidence type="ECO:0000313" key="1">
    <source>
        <dbReference type="EMBL" id="GEA28454.1"/>
    </source>
</evidence>
<gene>
    <name evidence="1" type="ORF">MiAbW_03029</name>
</gene>
<comment type="caution">
    <text evidence="1">The sequence shown here is derived from an EMBL/GenBank/DDBJ whole genome shotgun (WGS) entry which is preliminary data.</text>
</comment>
<protein>
    <submittedName>
        <fullName evidence="1">Uncharacterized protein</fullName>
    </submittedName>
</protein>
<dbReference type="AlphaFoldDB" id="A0A5J4FCP2"/>
<reference evidence="1 2" key="1">
    <citation type="journal article" date="2019" name="FEMS Microbiol. Lett.">
        <title>A novel salt-tolerant genotype illuminates the sucrose gene evolution in freshwater bloom-forming cyanobacterium Microcystis aeruginosa.</title>
        <authorList>
            <person name="Tanabe Y."/>
            <person name="Yamaguchi H."/>
            <person name="Sano T."/>
            <person name="Kawachi M."/>
        </authorList>
    </citation>
    <scope>NUCLEOTIDE SEQUENCE [LARGE SCALE GENOMIC DNA]</scope>
    <source>
        <strain evidence="1 2">NIES-4325</strain>
    </source>
</reference>
<dbReference type="EMBL" id="BJKP01000034">
    <property type="protein sequence ID" value="GEA28454.1"/>
    <property type="molecule type" value="Genomic_DNA"/>
</dbReference>
<proteinExistence type="predicted"/>
<organism evidence="1 2">
    <name type="scientific">Microcystis aeruginosa NIES-4325</name>
    <dbReference type="NCBI Taxonomy" id="2569534"/>
    <lineage>
        <taxon>Bacteria</taxon>
        <taxon>Bacillati</taxon>
        <taxon>Cyanobacteriota</taxon>
        <taxon>Cyanophyceae</taxon>
        <taxon>Oscillatoriophycideae</taxon>
        <taxon>Chroococcales</taxon>
        <taxon>Microcystaceae</taxon>
        <taxon>Microcystis</taxon>
    </lineage>
</organism>
<name>A0A5J4FCP2_MICAE</name>